<protein>
    <submittedName>
        <fullName evidence="1">Uncharacterized protein</fullName>
    </submittedName>
</protein>
<dbReference type="Proteomes" id="UP000324222">
    <property type="component" value="Unassembled WGS sequence"/>
</dbReference>
<keyword evidence="2" id="KW-1185">Reference proteome</keyword>
<dbReference type="EMBL" id="VSRR010110788">
    <property type="protein sequence ID" value="MPC97635.1"/>
    <property type="molecule type" value="Genomic_DNA"/>
</dbReference>
<dbReference type="AlphaFoldDB" id="A0A5B7JST5"/>
<reference evidence="1 2" key="1">
    <citation type="submission" date="2019-05" db="EMBL/GenBank/DDBJ databases">
        <title>Another draft genome of Portunus trituberculatus and its Hox gene families provides insights of decapod evolution.</title>
        <authorList>
            <person name="Jeong J.-H."/>
            <person name="Song I."/>
            <person name="Kim S."/>
            <person name="Choi T."/>
            <person name="Kim D."/>
            <person name="Ryu S."/>
            <person name="Kim W."/>
        </authorList>
    </citation>
    <scope>NUCLEOTIDE SEQUENCE [LARGE SCALE GENOMIC DNA]</scope>
    <source>
        <tissue evidence="1">Muscle</tissue>
    </source>
</reference>
<name>A0A5B7JST5_PORTR</name>
<accession>A0A5B7JST5</accession>
<comment type="caution">
    <text evidence="1">The sequence shown here is derived from an EMBL/GenBank/DDBJ whole genome shotgun (WGS) entry which is preliminary data.</text>
</comment>
<organism evidence="1 2">
    <name type="scientific">Portunus trituberculatus</name>
    <name type="common">Swimming crab</name>
    <name type="synonym">Neptunus trituberculatus</name>
    <dbReference type="NCBI Taxonomy" id="210409"/>
    <lineage>
        <taxon>Eukaryota</taxon>
        <taxon>Metazoa</taxon>
        <taxon>Ecdysozoa</taxon>
        <taxon>Arthropoda</taxon>
        <taxon>Crustacea</taxon>
        <taxon>Multicrustacea</taxon>
        <taxon>Malacostraca</taxon>
        <taxon>Eumalacostraca</taxon>
        <taxon>Eucarida</taxon>
        <taxon>Decapoda</taxon>
        <taxon>Pleocyemata</taxon>
        <taxon>Brachyura</taxon>
        <taxon>Eubrachyura</taxon>
        <taxon>Portunoidea</taxon>
        <taxon>Portunidae</taxon>
        <taxon>Portuninae</taxon>
        <taxon>Portunus</taxon>
    </lineage>
</organism>
<evidence type="ECO:0000313" key="2">
    <source>
        <dbReference type="Proteomes" id="UP000324222"/>
    </source>
</evidence>
<proteinExistence type="predicted"/>
<gene>
    <name evidence="1" type="ORF">E2C01_092960</name>
</gene>
<sequence length="104" mass="11862">MQVSTERGVVQAESREGAQGTSTIARLCLDHTTLSAHLHRLRQSYDPFCPWCRTTPESMELRPQASTFPSTCCPSPYLYLLKEDWPATMPVMPTHEYPRTHKDP</sequence>
<evidence type="ECO:0000313" key="1">
    <source>
        <dbReference type="EMBL" id="MPC97635.1"/>
    </source>
</evidence>